<dbReference type="PANTHER" id="PTHR30386:SF24">
    <property type="entry name" value="MULTIDRUG RESISTANCE EFFLUX PUMP"/>
    <property type="match status" value="1"/>
</dbReference>
<dbReference type="OMA" id="RVGAYVN"/>
<feature type="compositionally biased region" description="Polar residues" evidence="2">
    <location>
        <begin position="350"/>
        <end position="371"/>
    </location>
</feature>
<feature type="domain" description="Multidrug resistance protein MdtA-like barrel-sandwich hybrid" evidence="3">
    <location>
        <begin position="49"/>
        <end position="238"/>
    </location>
</feature>
<name>A0A6G1WI41_9HYPH</name>
<dbReference type="PANTHER" id="PTHR30386">
    <property type="entry name" value="MEMBRANE FUSION SUBUNIT OF EMRAB-TOLC MULTIDRUG EFFLUX PUMP"/>
    <property type="match status" value="1"/>
</dbReference>
<sequence>MKRKIKGVASAATALLVFGVGAYFGRAWWQEFRMHERTDNAYVRADITAISPKVAGYVSTVLVDDNQVVEAGAILLRIDDDDYLAQRDRAAASVAQAEAAVGNLTRRKSLQLANIREAEAMIDVARADLELSRRELSRATRLVDQGWTAQRNHDTATAKAQSARATLVRAEAAAAAARAQLAVLDSESPQISARLAEARANLRLAEIALSETVIRAPVSGVVGNRKVREGEYVRPGSVLLSVVPLDGIWVVANLKETQLARVMPGQRAEIRVDGYSTTVIEGRVDSLAPASGAAFSLLPPDNATGNFIKVVQRVPVKIRLEPDHAFQGRLVPGLSVDVAIHLAPEPERPPSQSNPVAAGRPTSSLTARREP</sequence>
<feature type="region of interest" description="Disordered" evidence="2">
    <location>
        <begin position="344"/>
        <end position="371"/>
    </location>
</feature>
<evidence type="ECO:0000259" key="4">
    <source>
        <dbReference type="Pfam" id="PF25963"/>
    </source>
</evidence>
<evidence type="ECO:0000256" key="1">
    <source>
        <dbReference type="SAM" id="Coils"/>
    </source>
</evidence>
<proteinExistence type="predicted"/>
<dbReference type="GO" id="GO:0055085">
    <property type="term" value="P:transmembrane transport"/>
    <property type="evidence" value="ECO:0007669"/>
    <property type="project" value="InterPro"/>
</dbReference>
<feature type="domain" description="p-hydroxybenzoic acid efflux pump subunit AaeA-like beta-barrel" evidence="4">
    <location>
        <begin position="249"/>
        <end position="341"/>
    </location>
</feature>
<keyword evidence="1" id="KW-0175">Coiled coil</keyword>
<reference evidence="5" key="1">
    <citation type="journal article" date="2013" name="Genome Biol.">
        <title>Comparative genomics of the core and accessory genomes of 48 Sinorhizobium strains comprising five genospecies.</title>
        <authorList>
            <person name="Sugawara M."/>
            <person name="Epstein B."/>
            <person name="Badgley B.D."/>
            <person name="Unno T."/>
            <person name="Xu L."/>
            <person name="Reese J."/>
            <person name="Gyaneshwar P."/>
            <person name="Denny R."/>
            <person name="Mudge J."/>
            <person name="Bharti A.K."/>
            <person name="Farmer A.D."/>
            <person name="May G.D."/>
            <person name="Woodward J.E."/>
            <person name="Medigue C."/>
            <person name="Vallenet D."/>
            <person name="Lajus A."/>
            <person name="Rouy Z."/>
            <person name="Martinez-Vaz B."/>
            <person name="Tiffin P."/>
            <person name="Young N.D."/>
            <person name="Sadowsky M.J."/>
        </authorList>
    </citation>
    <scope>NUCLEOTIDE SEQUENCE</scope>
    <source>
        <strain evidence="5">M1</strain>
    </source>
</reference>
<evidence type="ECO:0000256" key="2">
    <source>
        <dbReference type="SAM" id="MobiDB-lite"/>
    </source>
</evidence>
<dbReference type="InterPro" id="IPR058634">
    <property type="entry name" value="AaeA-lik-b-barrel"/>
</dbReference>
<dbReference type="EMBL" id="WISB01000052">
    <property type="protein sequence ID" value="MQW69398.1"/>
    <property type="molecule type" value="Genomic_DNA"/>
</dbReference>
<dbReference type="AlphaFoldDB" id="A0A6G1WI41"/>
<dbReference type="InterPro" id="IPR050739">
    <property type="entry name" value="MFP"/>
</dbReference>
<dbReference type="Gene3D" id="1.10.287.470">
    <property type="entry name" value="Helix hairpin bin"/>
    <property type="match status" value="1"/>
</dbReference>
<accession>A0A6G1WI41</accession>
<dbReference type="InterPro" id="IPR058625">
    <property type="entry name" value="MdtA-like_BSH"/>
</dbReference>
<protein>
    <submittedName>
        <fullName evidence="5">HlyD family efflux transporter periplasmic adaptor subunit</fullName>
    </submittedName>
</protein>
<comment type="caution">
    <text evidence="5">The sequence shown here is derived from an EMBL/GenBank/DDBJ whole genome shotgun (WGS) entry which is preliminary data.</text>
</comment>
<dbReference type="Pfam" id="PF25917">
    <property type="entry name" value="BSH_RND"/>
    <property type="match status" value="1"/>
</dbReference>
<evidence type="ECO:0000259" key="3">
    <source>
        <dbReference type="Pfam" id="PF25917"/>
    </source>
</evidence>
<dbReference type="SUPFAM" id="SSF111369">
    <property type="entry name" value="HlyD-like secretion proteins"/>
    <property type="match status" value="2"/>
</dbReference>
<dbReference type="Gene3D" id="2.40.50.100">
    <property type="match status" value="1"/>
</dbReference>
<feature type="coiled-coil region" evidence="1">
    <location>
        <begin position="160"/>
        <end position="187"/>
    </location>
</feature>
<organism evidence="5">
    <name type="scientific">Sinorhizobium medicae</name>
    <dbReference type="NCBI Taxonomy" id="110321"/>
    <lineage>
        <taxon>Bacteria</taxon>
        <taxon>Pseudomonadati</taxon>
        <taxon>Pseudomonadota</taxon>
        <taxon>Alphaproteobacteria</taxon>
        <taxon>Hyphomicrobiales</taxon>
        <taxon>Rhizobiaceae</taxon>
        <taxon>Sinorhizobium/Ensifer group</taxon>
        <taxon>Sinorhizobium</taxon>
    </lineage>
</organism>
<evidence type="ECO:0000313" key="5">
    <source>
        <dbReference type="EMBL" id="MQW69398.1"/>
    </source>
</evidence>
<gene>
    <name evidence="5" type="ORF">GHJ91_09465</name>
</gene>
<dbReference type="Pfam" id="PF25963">
    <property type="entry name" value="Beta-barrel_AAEA"/>
    <property type="match status" value="1"/>
</dbReference>
<dbReference type="Gene3D" id="2.40.30.170">
    <property type="match status" value="1"/>
</dbReference>